<feature type="transmembrane region" description="Helical" evidence="2">
    <location>
        <begin position="7"/>
        <end position="27"/>
    </location>
</feature>
<keyword evidence="2" id="KW-1133">Transmembrane helix</keyword>
<feature type="transmembrane region" description="Helical" evidence="2">
    <location>
        <begin position="96"/>
        <end position="114"/>
    </location>
</feature>
<sequence>MKRNRLGLWLVKISVLLYGALMLYWLATGVRHYWADLTLPVLATPALWILRPESWLFLRLAFFMQFLYYSFRGVPFLIYGLIAAGRPLPFTGEDRIILLWLFLAGAFLACAVFIHKNRKLFAVEEQEASREPEQVSWKQTVAVLLAFSMPFLPLAEQTAWATLDPRVLDNRVNVNGIRFSPDGQKLGVINQGVSWTIHIWDMKTRTFKPLRAARNEPISSLAFSGDGRYLAMGQMISMGGVDFNTVKYLVDVDLVDLTTGGRRMLQRKEPLSFLLNKGPEVLTVAFSPDSAYLACARGDIDVQIELWNTNTWGLTRTLDTKAVNMDYHPMAYSPDGKYLATEMRKAAIGLWDVATGTLVSTLSEGYGGYIKEIVYSPDGRYLAVAFNKRWSASKAGTEKGFIDIWDTNTGQIFKTIAWDSDSRIGGLSYSPDGKYIAAFLQREDYVRIWDVASGSQAETLRGPVIDSPVVGVAFSPDGKYLAVASEQYIKLYDAQKISQ</sequence>
<evidence type="ECO:0000313" key="4">
    <source>
        <dbReference type="Proteomes" id="UP000276437"/>
    </source>
</evidence>
<dbReference type="Gene3D" id="2.130.10.10">
    <property type="entry name" value="YVTN repeat-like/Quinoprotein amine dehydrogenase"/>
    <property type="match status" value="3"/>
</dbReference>
<dbReference type="KEGG" id="mana:MAMMFC1_01450"/>
<reference evidence="3 4" key="1">
    <citation type="journal article" date="2018" name="Int. J. Syst. Evol. Microbiol.">
        <title>Methylomusa anaerophila gen. nov., sp. nov., an anaerobic methanol-utilizing bacterium isolated from a microbial fuel cell.</title>
        <authorList>
            <person name="Amano N."/>
            <person name="Yamamuro A."/>
            <person name="Miyahara M."/>
            <person name="Kouzuma A."/>
            <person name="Abe T."/>
            <person name="Watanabe K."/>
        </authorList>
    </citation>
    <scope>NUCLEOTIDE SEQUENCE [LARGE SCALE GENOMIC DNA]</scope>
    <source>
        <strain evidence="3 4">MMFC1</strain>
    </source>
</reference>
<gene>
    <name evidence="3" type="ORF">MAMMFC1_01450</name>
</gene>
<dbReference type="EMBL" id="AP018449">
    <property type="protein sequence ID" value="BBB90789.1"/>
    <property type="molecule type" value="Genomic_DNA"/>
</dbReference>
<dbReference type="Proteomes" id="UP000276437">
    <property type="component" value="Chromosome"/>
</dbReference>
<dbReference type="PROSITE" id="PS50082">
    <property type="entry name" value="WD_REPEATS_2"/>
    <property type="match status" value="1"/>
</dbReference>
<accession>A0A348AI91</accession>
<dbReference type="PANTHER" id="PTHR19879">
    <property type="entry name" value="TRANSCRIPTION INITIATION FACTOR TFIID"/>
    <property type="match status" value="1"/>
</dbReference>
<dbReference type="OrthoDB" id="9801679at2"/>
<dbReference type="AlphaFoldDB" id="A0A348AI91"/>
<proteinExistence type="predicted"/>
<dbReference type="SUPFAM" id="SSF82171">
    <property type="entry name" value="DPP6 N-terminal domain-like"/>
    <property type="match status" value="1"/>
</dbReference>
<keyword evidence="4" id="KW-1185">Reference proteome</keyword>
<dbReference type="PANTHER" id="PTHR19879:SF9">
    <property type="entry name" value="TRANSCRIPTION INITIATION FACTOR TFIID SUBUNIT 5"/>
    <property type="match status" value="1"/>
</dbReference>
<organism evidence="3 4">
    <name type="scientific">Methylomusa anaerophila</name>
    <dbReference type="NCBI Taxonomy" id="1930071"/>
    <lineage>
        <taxon>Bacteria</taxon>
        <taxon>Bacillati</taxon>
        <taxon>Bacillota</taxon>
        <taxon>Negativicutes</taxon>
        <taxon>Selenomonadales</taxon>
        <taxon>Sporomusaceae</taxon>
        <taxon>Methylomusa</taxon>
    </lineage>
</organism>
<evidence type="ECO:0000256" key="1">
    <source>
        <dbReference type="PROSITE-ProRule" id="PRU00221"/>
    </source>
</evidence>
<name>A0A348AI91_9FIRM</name>
<keyword evidence="1" id="KW-0853">WD repeat</keyword>
<dbReference type="SMART" id="SM00320">
    <property type="entry name" value="WD40"/>
    <property type="match status" value="5"/>
</dbReference>
<dbReference type="InterPro" id="IPR001680">
    <property type="entry name" value="WD40_rpt"/>
</dbReference>
<dbReference type="RefSeq" id="WP_126307717.1">
    <property type="nucleotide sequence ID" value="NZ_AP018449.1"/>
</dbReference>
<protein>
    <submittedName>
        <fullName evidence="3">Translocation protein TolB</fullName>
    </submittedName>
</protein>
<keyword evidence="2" id="KW-0472">Membrane</keyword>
<feature type="repeat" description="WD" evidence="1">
    <location>
        <begin position="330"/>
        <end position="361"/>
    </location>
</feature>
<dbReference type="InterPro" id="IPR015943">
    <property type="entry name" value="WD40/YVTN_repeat-like_dom_sf"/>
</dbReference>
<evidence type="ECO:0000256" key="2">
    <source>
        <dbReference type="SAM" id="Phobius"/>
    </source>
</evidence>
<feature type="transmembrane region" description="Helical" evidence="2">
    <location>
        <begin position="62"/>
        <end position="84"/>
    </location>
</feature>
<dbReference type="Pfam" id="PF00400">
    <property type="entry name" value="WD40"/>
    <property type="match status" value="1"/>
</dbReference>
<evidence type="ECO:0000313" key="3">
    <source>
        <dbReference type="EMBL" id="BBB90789.1"/>
    </source>
</evidence>
<keyword evidence="2" id="KW-0812">Transmembrane</keyword>